<dbReference type="Ensembl" id="ENSNVIT00000025519.1">
    <property type="protein sequence ID" value="ENSNVIP00000021907.1"/>
    <property type="gene ID" value="ENSNVIG00000017132.1"/>
</dbReference>
<sequence length="70" mass="7812">MALKWINKELSDFSHNSPAQHSAGLVGDCMFHWQATIVGPNDSSYQGSVLFLTINFPAENLQIQIHLQIT</sequence>
<dbReference type="GeneTree" id="ENSGT00940000153169"/>
<proteinExistence type="predicted"/>
<accession>A0A8C7BIU8</accession>
<dbReference type="InterPro" id="IPR000608">
    <property type="entry name" value="UBC"/>
</dbReference>
<dbReference type="PROSITE" id="PS50127">
    <property type="entry name" value="UBC_2"/>
    <property type="match status" value="1"/>
</dbReference>
<evidence type="ECO:0000259" key="1">
    <source>
        <dbReference type="PROSITE" id="PS50127"/>
    </source>
</evidence>
<dbReference type="AlphaFoldDB" id="A0A8C7BIU8"/>
<dbReference type="Gene3D" id="3.10.110.10">
    <property type="entry name" value="Ubiquitin Conjugating Enzyme"/>
    <property type="match status" value="1"/>
</dbReference>
<dbReference type="InterPro" id="IPR016135">
    <property type="entry name" value="UBQ-conjugating_enzyme/RWD"/>
</dbReference>
<dbReference type="Pfam" id="PF00179">
    <property type="entry name" value="UQ_con"/>
    <property type="match status" value="1"/>
</dbReference>
<feature type="domain" description="UBC core" evidence="1">
    <location>
        <begin position="1"/>
        <end position="70"/>
    </location>
</feature>
<protein>
    <recommendedName>
        <fullName evidence="1">UBC core domain-containing protein</fullName>
    </recommendedName>
</protein>
<reference evidence="2" key="1">
    <citation type="submission" date="2025-08" db="UniProtKB">
        <authorList>
            <consortium name="Ensembl"/>
        </authorList>
    </citation>
    <scope>IDENTIFICATION</scope>
</reference>
<evidence type="ECO:0000313" key="3">
    <source>
        <dbReference type="Proteomes" id="UP000694425"/>
    </source>
</evidence>
<evidence type="ECO:0000313" key="2">
    <source>
        <dbReference type="Ensembl" id="ENSNVIP00000021907.1"/>
    </source>
</evidence>
<reference evidence="2" key="2">
    <citation type="submission" date="2025-09" db="UniProtKB">
        <authorList>
            <consortium name="Ensembl"/>
        </authorList>
    </citation>
    <scope>IDENTIFICATION</scope>
</reference>
<name>A0A8C7BIU8_NEOVI</name>
<dbReference type="SUPFAM" id="SSF54495">
    <property type="entry name" value="UBC-like"/>
    <property type="match status" value="1"/>
</dbReference>
<keyword evidence="3" id="KW-1185">Reference proteome</keyword>
<dbReference type="Proteomes" id="UP000694425">
    <property type="component" value="Unplaced"/>
</dbReference>
<organism evidence="2 3">
    <name type="scientific">Neovison vison</name>
    <name type="common">American mink</name>
    <name type="synonym">Mustela vison</name>
    <dbReference type="NCBI Taxonomy" id="452646"/>
    <lineage>
        <taxon>Eukaryota</taxon>
        <taxon>Metazoa</taxon>
        <taxon>Chordata</taxon>
        <taxon>Craniata</taxon>
        <taxon>Vertebrata</taxon>
        <taxon>Euteleostomi</taxon>
        <taxon>Mammalia</taxon>
        <taxon>Eutheria</taxon>
        <taxon>Laurasiatheria</taxon>
        <taxon>Carnivora</taxon>
        <taxon>Caniformia</taxon>
        <taxon>Musteloidea</taxon>
        <taxon>Mustelidae</taxon>
        <taxon>Mustelinae</taxon>
        <taxon>Neogale</taxon>
    </lineage>
</organism>